<dbReference type="GO" id="GO:0003700">
    <property type="term" value="F:DNA-binding transcription factor activity"/>
    <property type="evidence" value="ECO:0007669"/>
    <property type="project" value="TreeGrafter"/>
</dbReference>
<dbReference type="InterPro" id="IPR000843">
    <property type="entry name" value="HTH_LacI"/>
</dbReference>
<dbReference type="AlphaFoldDB" id="A0A6V8LFP8"/>
<keyword evidence="3" id="KW-0804">Transcription</keyword>
<keyword evidence="7" id="KW-1185">Reference proteome</keyword>
<dbReference type="SUPFAM" id="SSF53822">
    <property type="entry name" value="Periplasmic binding protein-like I"/>
    <property type="match status" value="1"/>
</dbReference>
<sequence length="323" mass="33690">MSRVFNDEPYVAPAVRQRVLDAAKTLGYRRNNAARALASGRTHTIGVVTLGTAGYGPASLLVSIERAVRDAGYALRLVSTLDADPAGIAGGVQSLLEQGVDGIVISEPIDEGAASVGVDVPVLFLGAPPAFTAAQTLTAGTGAVLLARAATDHLLDLGHTTVHHIAGPQRWYAARERLAGWRQALEERGRGTPPVSYGDWSAASGYAAGRELARDSGVTAVFAAGDEMAIGLIRALLEAGRRVPEDVSVIGFDDMPVAAYVTPPLTTVRQPFEAAAREGLKLLVRAIEEPDVDIPPAADPPVDVVARASTAPPPARPQYLDST</sequence>
<feature type="compositionally biased region" description="Low complexity" evidence="4">
    <location>
        <begin position="294"/>
        <end position="310"/>
    </location>
</feature>
<dbReference type="SUPFAM" id="SSF47413">
    <property type="entry name" value="lambda repressor-like DNA-binding domains"/>
    <property type="match status" value="1"/>
</dbReference>
<accession>A0A6V8LFP8</accession>
<organism evidence="6 7">
    <name type="scientific">Phytohabitans rumicis</name>
    <dbReference type="NCBI Taxonomy" id="1076125"/>
    <lineage>
        <taxon>Bacteria</taxon>
        <taxon>Bacillati</taxon>
        <taxon>Actinomycetota</taxon>
        <taxon>Actinomycetes</taxon>
        <taxon>Micromonosporales</taxon>
        <taxon>Micromonosporaceae</taxon>
    </lineage>
</organism>
<reference evidence="6 7" key="2">
    <citation type="submission" date="2020-03" db="EMBL/GenBank/DDBJ databases">
        <authorList>
            <person name="Ichikawa N."/>
            <person name="Kimura A."/>
            <person name="Kitahashi Y."/>
            <person name="Uohara A."/>
        </authorList>
    </citation>
    <scope>NUCLEOTIDE SEQUENCE [LARGE SCALE GENOMIC DNA]</scope>
    <source>
        <strain evidence="6 7">NBRC 108638</strain>
    </source>
</reference>
<dbReference type="PANTHER" id="PTHR30146:SF109">
    <property type="entry name" value="HTH-TYPE TRANSCRIPTIONAL REGULATOR GALS"/>
    <property type="match status" value="1"/>
</dbReference>
<dbReference type="InterPro" id="IPR046335">
    <property type="entry name" value="LacI/GalR-like_sensor"/>
</dbReference>
<dbReference type="CDD" id="cd01392">
    <property type="entry name" value="HTH_LacI"/>
    <property type="match status" value="1"/>
</dbReference>
<dbReference type="EMBL" id="BLPG01000001">
    <property type="protein sequence ID" value="GFJ93439.1"/>
    <property type="molecule type" value="Genomic_DNA"/>
</dbReference>
<keyword evidence="1" id="KW-0805">Transcription regulation</keyword>
<dbReference type="Gene3D" id="3.40.50.2300">
    <property type="match status" value="2"/>
</dbReference>
<reference evidence="6 7" key="1">
    <citation type="submission" date="2020-03" db="EMBL/GenBank/DDBJ databases">
        <title>Whole genome shotgun sequence of Phytohabitans rumicis NBRC 108638.</title>
        <authorList>
            <person name="Komaki H."/>
            <person name="Tamura T."/>
        </authorList>
    </citation>
    <scope>NUCLEOTIDE SEQUENCE [LARGE SCALE GENOMIC DNA]</scope>
    <source>
        <strain evidence="6 7">NBRC 108638</strain>
    </source>
</reference>
<evidence type="ECO:0000256" key="1">
    <source>
        <dbReference type="ARBA" id="ARBA00023015"/>
    </source>
</evidence>
<evidence type="ECO:0000256" key="4">
    <source>
        <dbReference type="SAM" id="MobiDB-lite"/>
    </source>
</evidence>
<dbReference type="PANTHER" id="PTHR30146">
    <property type="entry name" value="LACI-RELATED TRANSCRIPTIONAL REPRESSOR"/>
    <property type="match status" value="1"/>
</dbReference>
<dbReference type="GO" id="GO:0000976">
    <property type="term" value="F:transcription cis-regulatory region binding"/>
    <property type="evidence" value="ECO:0007669"/>
    <property type="project" value="TreeGrafter"/>
</dbReference>
<keyword evidence="2" id="KW-0238">DNA-binding</keyword>
<dbReference type="PROSITE" id="PS50932">
    <property type="entry name" value="HTH_LACI_2"/>
    <property type="match status" value="1"/>
</dbReference>
<dbReference type="CDD" id="cd01574">
    <property type="entry name" value="PBP1_LacI"/>
    <property type="match status" value="1"/>
</dbReference>
<dbReference type="SMART" id="SM00354">
    <property type="entry name" value="HTH_LACI"/>
    <property type="match status" value="1"/>
</dbReference>
<proteinExistence type="predicted"/>
<gene>
    <name evidence="6" type="ORF">Prum_070810</name>
</gene>
<name>A0A6V8LFP8_9ACTN</name>
<evidence type="ECO:0000259" key="5">
    <source>
        <dbReference type="PROSITE" id="PS50932"/>
    </source>
</evidence>
<protein>
    <submittedName>
        <fullName evidence="6">LacI family transcriptional regulator</fullName>
    </submittedName>
</protein>
<feature type="domain" description="HTH lacI-type" evidence="5">
    <location>
        <begin position="1"/>
        <end position="39"/>
    </location>
</feature>
<dbReference type="InterPro" id="IPR010982">
    <property type="entry name" value="Lambda_DNA-bd_dom_sf"/>
</dbReference>
<dbReference type="Proteomes" id="UP000482960">
    <property type="component" value="Unassembled WGS sequence"/>
</dbReference>
<evidence type="ECO:0000313" key="7">
    <source>
        <dbReference type="Proteomes" id="UP000482960"/>
    </source>
</evidence>
<comment type="caution">
    <text evidence="6">The sequence shown here is derived from an EMBL/GenBank/DDBJ whole genome shotgun (WGS) entry which is preliminary data.</text>
</comment>
<dbReference type="Gene3D" id="1.10.260.40">
    <property type="entry name" value="lambda repressor-like DNA-binding domains"/>
    <property type="match status" value="1"/>
</dbReference>
<dbReference type="Pfam" id="PF13377">
    <property type="entry name" value="Peripla_BP_3"/>
    <property type="match status" value="1"/>
</dbReference>
<dbReference type="InterPro" id="IPR028082">
    <property type="entry name" value="Peripla_BP_I"/>
</dbReference>
<evidence type="ECO:0000256" key="3">
    <source>
        <dbReference type="ARBA" id="ARBA00023163"/>
    </source>
</evidence>
<evidence type="ECO:0000313" key="6">
    <source>
        <dbReference type="EMBL" id="GFJ93439.1"/>
    </source>
</evidence>
<evidence type="ECO:0000256" key="2">
    <source>
        <dbReference type="ARBA" id="ARBA00023125"/>
    </source>
</evidence>
<feature type="region of interest" description="Disordered" evidence="4">
    <location>
        <begin position="293"/>
        <end position="323"/>
    </location>
</feature>